<dbReference type="EMBL" id="CP107020">
    <property type="protein sequence ID" value="UYG18222.1"/>
    <property type="molecule type" value="Genomic_DNA"/>
</dbReference>
<organism evidence="1 2">
    <name type="scientific">Brachybacterium huguangmaarense</name>
    <dbReference type="NCBI Taxonomy" id="1652028"/>
    <lineage>
        <taxon>Bacteria</taxon>
        <taxon>Bacillati</taxon>
        <taxon>Actinomycetota</taxon>
        <taxon>Actinomycetes</taxon>
        <taxon>Micrococcales</taxon>
        <taxon>Dermabacteraceae</taxon>
        <taxon>Brachybacterium</taxon>
    </lineage>
</organism>
<dbReference type="InterPro" id="IPR046275">
    <property type="entry name" value="DUF6308"/>
</dbReference>
<keyword evidence="2" id="KW-1185">Reference proteome</keyword>
<name>A0ABY6G534_9MICO</name>
<evidence type="ECO:0000313" key="1">
    <source>
        <dbReference type="EMBL" id="UYG18222.1"/>
    </source>
</evidence>
<dbReference type="RefSeq" id="WP_263595414.1">
    <property type="nucleotide sequence ID" value="NZ_CP107020.1"/>
</dbReference>
<gene>
    <name evidence="1" type="ORF">BRM3_06735</name>
</gene>
<reference evidence="1" key="1">
    <citation type="submission" date="2022-10" db="EMBL/GenBank/DDBJ databases">
        <title>Whole-Genome Sequencing of Brachybacterium huguangmaarense BRM-3, Isolated from Betula schmidtii.</title>
        <authorList>
            <person name="Haam D."/>
        </authorList>
    </citation>
    <scope>NUCLEOTIDE SEQUENCE</scope>
    <source>
        <strain evidence="1">BRM-3</strain>
    </source>
</reference>
<dbReference type="Proteomes" id="UP001164305">
    <property type="component" value="Chromosome"/>
</dbReference>
<sequence>MYAFRTYDARPANDRGRLRPEDILAANLLSLRLSASDVIPLFAKGEGAPQELLESMNAALSSLREARAFEEYESTNKLDLALTSLKRANEAARKVDGWTSVTVSKVLHRHVPRVVPIIDSRVRRFYGVNKQQDGKLYHQLWEDVRVNAGWLSELAGKYRTSDGRKLSILRVADILIWMRSVDPDAPTVDELTPETWDSAGLKASGWEGSLPLATLDASAVPRMPGVYVVLRESGVAPELLAERPHATARQASSYSESDLRLRWVSGAQVLYIGKAGTSLRNRLRQYRKFGEGTGINHAGGRSIWQLSDADNLTVAWHTLPANYDGLNASAAELGLIRAFREAHSELRPFANLVL</sequence>
<proteinExistence type="predicted"/>
<dbReference type="Pfam" id="PF19827">
    <property type="entry name" value="DUF6308"/>
    <property type="match status" value="1"/>
</dbReference>
<protein>
    <submittedName>
        <fullName evidence="1">DUF6308 family protein</fullName>
    </submittedName>
</protein>
<evidence type="ECO:0000313" key="2">
    <source>
        <dbReference type="Proteomes" id="UP001164305"/>
    </source>
</evidence>
<accession>A0ABY6G534</accession>